<dbReference type="EMBL" id="BPRB01000027">
    <property type="protein sequence ID" value="GJE58333.1"/>
    <property type="molecule type" value="Genomic_DNA"/>
</dbReference>
<reference evidence="2" key="1">
    <citation type="journal article" date="2021" name="Front. Microbiol.">
        <title>Comprehensive Comparative Genomics and Phenotyping of Methylobacterium Species.</title>
        <authorList>
            <person name="Alessa O."/>
            <person name="Ogura Y."/>
            <person name="Fujitani Y."/>
            <person name="Takami H."/>
            <person name="Hayashi T."/>
            <person name="Sahin N."/>
            <person name="Tani A."/>
        </authorList>
    </citation>
    <scope>NUCLEOTIDE SEQUENCE</scope>
    <source>
        <strain evidence="2">DSM 23632</strain>
    </source>
</reference>
<evidence type="ECO:0000313" key="2">
    <source>
        <dbReference type="EMBL" id="GJE58333.1"/>
    </source>
</evidence>
<gene>
    <name evidence="2" type="ORF">MPOCJGCO_0412</name>
</gene>
<evidence type="ECO:0000256" key="1">
    <source>
        <dbReference type="SAM" id="Phobius"/>
    </source>
</evidence>
<feature type="transmembrane region" description="Helical" evidence="1">
    <location>
        <begin position="12"/>
        <end position="35"/>
    </location>
</feature>
<feature type="transmembrane region" description="Helical" evidence="1">
    <location>
        <begin position="71"/>
        <end position="94"/>
    </location>
</feature>
<feature type="transmembrane region" description="Helical" evidence="1">
    <location>
        <begin position="130"/>
        <end position="153"/>
    </location>
</feature>
<accession>A0ABQ4TSN2</accession>
<organism evidence="2 3">
    <name type="scientific">Methylobacterium trifolii</name>
    <dbReference type="NCBI Taxonomy" id="1003092"/>
    <lineage>
        <taxon>Bacteria</taxon>
        <taxon>Pseudomonadati</taxon>
        <taxon>Pseudomonadota</taxon>
        <taxon>Alphaproteobacteria</taxon>
        <taxon>Hyphomicrobiales</taxon>
        <taxon>Methylobacteriaceae</taxon>
        <taxon>Methylobacterium</taxon>
    </lineage>
</organism>
<feature type="transmembrane region" description="Helical" evidence="1">
    <location>
        <begin position="345"/>
        <end position="365"/>
    </location>
</feature>
<feature type="transmembrane region" description="Helical" evidence="1">
    <location>
        <begin position="41"/>
        <end position="59"/>
    </location>
</feature>
<name>A0ABQ4TSN2_9HYPH</name>
<comment type="caution">
    <text evidence="2">The sequence shown here is derived from an EMBL/GenBank/DDBJ whole genome shotgun (WGS) entry which is preliminary data.</text>
</comment>
<feature type="transmembrane region" description="Helical" evidence="1">
    <location>
        <begin position="318"/>
        <end position="338"/>
    </location>
</feature>
<feature type="transmembrane region" description="Helical" evidence="1">
    <location>
        <begin position="371"/>
        <end position="388"/>
    </location>
</feature>
<sequence length="418" mass="43827">MARASRSTVDPALDAAALLRRVGFFGLFVIVPVVAQVGRRATVVLAPIAVVLLIIASAIDRRQRPLRPAGLRLLGSPAFLAGMLVILWSALSLAWTPFLGPASERLANLAATILLTLAGYLALPDRMRSANLYLLPLGITAAAIVAVVLGLFGDSLMRGSVDDDSALDRGLTLLTLLVWPAAAWLRSRRRDREAMALALIVAVALAVSPNLTQILALLVGALAFAVTSLRPRLGVMLTAGLSAGLLAVAPLIPFVARPAGAALFGPLAPGVLSLKSWQKIVTSEPLRLITGHGFETALRGRVAGLLPANAPTTALFELWYELGIVGALAAAFCLHASIRRAGRDVPLLVPGAMAGFAAAFTIACIGVGLTVIWWLTALAITVLVFVSIERGQFRTSRPKVARLRRIREAGSDGSAEVG</sequence>
<evidence type="ECO:0000313" key="3">
    <source>
        <dbReference type="Proteomes" id="UP001055057"/>
    </source>
</evidence>
<feature type="transmembrane region" description="Helical" evidence="1">
    <location>
        <begin position="197"/>
        <end position="227"/>
    </location>
</feature>
<keyword evidence="3" id="KW-1185">Reference proteome</keyword>
<proteinExistence type="predicted"/>
<keyword evidence="1" id="KW-0812">Transmembrane</keyword>
<keyword evidence="1" id="KW-1133">Transmembrane helix</keyword>
<keyword evidence="1" id="KW-0472">Membrane</keyword>
<reference evidence="2" key="2">
    <citation type="submission" date="2021-08" db="EMBL/GenBank/DDBJ databases">
        <authorList>
            <person name="Tani A."/>
            <person name="Ola A."/>
            <person name="Ogura Y."/>
            <person name="Katsura K."/>
            <person name="Hayashi T."/>
        </authorList>
    </citation>
    <scope>NUCLEOTIDE SEQUENCE</scope>
    <source>
        <strain evidence="2">DSM 23632</strain>
    </source>
</reference>
<protein>
    <recommendedName>
        <fullName evidence="4">Peptide ABC transporter permease</fullName>
    </recommendedName>
</protein>
<dbReference type="RefSeq" id="WP_238180965.1">
    <property type="nucleotide sequence ID" value="NZ_BPRB01000027.1"/>
</dbReference>
<feature type="transmembrane region" description="Helical" evidence="1">
    <location>
        <begin position="233"/>
        <end position="252"/>
    </location>
</feature>
<dbReference type="Proteomes" id="UP001055057">
    <property type="component" value="Unassembled WGS sequence"/>
</dbReference>
<evidence type="ECO:0008006" key="4">
    <source>
        <dbReference type="Google" id="ProtNLM"/>
    </source>
</evidence>
<feature type="transmembrane region" description="Helical" evidence="1">
    <location>
        <begin position="106"/>
        <end position="123"/>
    </location>
</feature>